<protein>
    <submittedName>
        <fullName evidence="1">Uncharacterized protein</fullName>
    </submittedName>
</protein>
<dbReference type="Proteomes" id="UP000234323">
    <property type="component" value="Unassembled WGS sequence"/>
</dbReference>
<organism evidence="1 2">
    <name type="scientific">Rhizophagus irregularis</name>
    <dbReference type="NCBI Taxonomy" id="588596"/>
    <lineage>
        <taxon>Eukaryota</taxon>
        <taxon>Fungi</taxon>
        <taxon>Fungi incertae sedis</taxon>
        <taxon>Mucoromycota</taxon>
        <taxon>Glomeromycotina</taxon>
        <taxon>Glomeromycetes</taxon>
        <taxon>Glomerales</taxon>
        <taxon>Glomeraceae</taxon>
        <taxon>Rhizophagus</taxon>
    </lineage>
</organism>
<name>A0A2I1FTD0_9GLOM</name>
<reference evidence="1 2" key="1">
    <citation type="submission" date="2015-10" db="EMBL/GenBank/DDBJ databases">
        <title>Genome analyses suggest a sexual origin of heterokaryosis in a supposedly ancient asexual fungus.</title>
        <authorList>
            <person name="Ropars J."/>
            <person name="Sedzielewska K."/>
            <person name="Noel J."/>
            <person name="Charron P."/>
            <person name="Farinelli L."/>
            <person name="Marton T."/>
            <person name="Kruger M."/>
            <person name="Pelin A."/>
            <person name="Brachmann A."/>
            <person name="Corradi N."/>
        </authorList>
    </citation>
    <scope>NUCLEOTIDE SEQUENCE [LARGE SCALE GENOMIC DNA]</scope>
    <source>
        <strain evidence="1 2">A4</strain>
    </source>
</reference>
<gene>
    <name evidence="1" type="ORF">RhiirA4_524181</name>
</gene>
<dbReference type="EMBL" id="LLXI01000006">
    <property type="protein sequence ID" value="PKY37639.1"/>
    <property type="molecule type" value="Genomic_DNA"/>
</dbReference>
<evidence type="ECO:0000313" key="1">
    <source>
        <dbReference type="EMBL" id="PKY37639.1"/>
    </source>
</evidence>
<evidence type="ECO:0000313" key="2">
    <source>
        <dbReference type="Proteomes" id="UP000234323"/>
    </source>
</evidence>
<dbReference type="AlphaFoldDB" id="A0A2I1FTD0"/>
<accession>A0A2I1FTD0</accession>
<proteinExistence type="predicted"/>
<sequence length="152" mass="17893">MTSMYNLFTDVTPDILFGNSCLKNSFDEYVDLWISNYRFKTRIENKSSIFPILLFVPCNAKVLREVPIQRSSKHLQQILFCGNDLLIRLRKYFGKYSGLIFSLNRSYYNIVNCNDTTYINMDEEFTVKEIMAVARLNDDDPTKILYLRVKVL</sequence>
<keyword evidence="2" id="KW-1185">Reference proteome</keyword>
<comment type="caution">
    <text evidence="1">The sequence shown here is derived from an EMBL/GenBank/DDBJ whole genome shotgun (WGS) entry which is preliminary data.</text>
</comment>